<dbReference type="Gene3D" id="3.30.559.30">
    <property type="entry name" value="Nonribosomal peptide synthetase, condensation domain"/>
    <property type="match status" value="1"/>
</dbReference>
<dbReference type="Pfam" id="PF00668">
    <property type="entry name" value="Condensation"/>
    <property type="match status" value="1"/>
</dbReference>
<dbReference type="InterPro" id="IPR009081">
    <property type="entry name" value="PP-bd_ACP"/>
</dbReference>
<dbReference type="SMART" id="SM00823">
    <property type="entry name" value="PKS_PP"/>
    <property type="match status" value="1"/>
</dbReference>
<dbReference type="SUPFAM" id="SSF52777">
    <property type="entry name" value="CoA-dependent acyltransferases"/>
    <property type="match status" value="1"/>
</dbReference>
<dbReference type="InterPro" id="IPR000873">
    <property type="entry name" value="AMP-dep_synth/lig_dom"/>
</dbReference>
<dbReference type="InterPro" id="IPR042099">
    <property type="entry name" value="ANL_N_sf"/>
</dbReference>
<dbReference type="InterPro" id="IPR001242">
    <property type="entry name" value="Condensation_dom"/>
</dbReference>
<dbReference type="Gene3D" id="3.30.300.30">
    <property type="match status" value="1"/>
</dbReference>
<dbReference type="Gene3D" id="3.40.50.12780">
    <property type="entry name" value="N-terminal domain of ligase-like"/>
    <property type="match status" value="1"/>
</dbReference>
<dbReference type="GO" id="GO:0005737">
    <property type="term" value="C:cytoplasm"/>
    <property type="evidence" value="ECO:0007669"/>
    <property type="project" value="TreeGrafter"/>
</dbReference>
<dbReference type="GO" id="GO:0017000">
    <property type="term" value="P:antibiotic biosynthetic process"/>
    <property type="evidence" value="ECO:0007669"/>
    <property type="project" value="UniProtKB-ARBA"/>
</dbReference>
<dbReference type="NCBIfam" id="TIGR01733">
    <property type="entry name" value="AA-adenyl-dom"/>
    <property type="match status" value="1"/>
</dbReference>
<dbReference type="GO" id="GO:0003824">
    <property type="term" value="F:catalytic activity"/>
    <property type="evidence" value="ECO:0007669"/>
    <property type="project" value="InterPro"/>
</dbReference>
<dbReference type="PROSITE" id="PS00455">
    <property type="entry name" value="AMP_BINDING"/>
    <property type="match status" value="1"/>
</dbReference>
<evidence type="ECO:0000313" key="6">
    <source>
        <dbReference type="EMBL" id="NIY63839.1"/>
    </source>
</evidence>
<dbReference type="FunFam" id="1.10.1200.10:FF:000016">
    <property type="entry name" value="Non-ribosomal peptide synthase"/>
    <property type="match status" value="1"/>
</dbReference>
<dbReference type="Gene3D" id="1.10.1200.10">
    <property type="entry name" value="ACP-like"/>
    <property type="match status" value="1"/>
</dbReference>
<dbReference type="Pfam" id="PF00501">
    <property type="entry name" value="AMP-binding"/>
    <property type="match status" value="1"/>
</dbReference>
<evidence type="ECO:0000256" key="1">
    <source>
        <dbReference type="ARBA" id="ARBA00001957"/>
    </source>
</evidence>
<sequence>MSFGTPGARPRCEDDPAYEVELSYWRERLSGLAEVRRLPPDRTPPEPSTPSAATARLTLGSELTGHIAELSRAAGVTPFMVLLTGFVIALSRHLDQDDIVVGTPSAPREDVDTALPVDPFRNMLALRVDLSGDPTVRQVLARVRQTCLGAYAHRSVALQDIVSALGDGHTGTHTRFFDVTFQYIDASATRTGPGGPTAPAVEAAPGVAAFDLTVDAIAEEGHTAVLARYDGGRHRAETVDGLLRLWRSVVDDMARDPEQPIGSTGALGPEDRAPLLDAAVGAPVAPAQDSVLDVFERWAERTPDAPALVDGDTRLTYGELDRAANRLAHRLRGEGVTPESRVGIYMERSAESVVAVLAVWKSGAAHVPLDLDSPAARRAMIVADAGVDVVVTQPGLLSELAGDPVRGVVADPDGADPAHFPGTRPERRVGPDSLCYVMYTSGSTGRPKGVMATHGSLRRVQLAWEHAFALRGRIRGHLQMANFSFDGYLGELIRCIGSGATLVVCPRETLLLPDRLLRLMREEGVDVADFVPTVLRTLAAHVAESREDLAFLKLLIVGSDTFPADELERIRRLCGPDTDVVNCYGLTEGTIDSTYFTVGAADRDTRSVLIGTPLPGTEAYLLDDRMRLVPPGVPGTLYIAGPTLGRGYLGAPGRTADAFVPHPFATRPGARMYRTGDRGRYRHGPHGLRIEFLGRRDQQFKVRGYRVELGEIEAAFRRSPSVRDAVVLIDGEKEGRGEREYAGKRDTRRVHAYLVPSAGQEGVDWHAVLRDHLPLYMLPDRLVLLTELPLTPNGKLDRAALPRIRGVEVAPPGTARPARTPVERTLLDMWRTVLRRADIGVHDDFFSHGGDSLMVMRVIAAAHDTWAVDITVRAFFRAPTVARLAPLVERLLAGPTAPGGTAEGPAALDRITPVARRRITYEEG</sequence>
<evidence type="ECO:0000259" key="5">
    <source>
        <dbReference type="PROSITE" id="PS50075"/>
    </source>
</evidence>
<dbReference type="InterPro" id="IPR045851">
    <property type="entry name" value="AMP-bd_C_sf"/>
</dbReference>
<dbReference type="InterPro" id="IPR020845">
    <property type="entry name" value="AMP-binding_CS"/>
</dbReference>
<organism evidence="6 7">
    <name type="scientific">Streptomyces malaysiensis</name>
    <dbReference type="NCBI Taxonomy" id="92644"/>
    <lineage>
        <taxon>Bacteria</taxon>
        <taxon>Bacillati</taxon>
        <taxon>Actinomycetota</taxon>
        <taxon>Actinomycetes</taxon>
        <taxon>Kitasatosporales</taxon>
        <taxon>Streptomycetaceae</taxon>
        <taxon>Streptomyces</taxon>
        <taxon>Streptomyces violaceusniger group</taxon>
    </lineage>
</organism>
<name>A0A7X5WZE3_STRMQ</name>
<dbReference type="AlphaFoldDB" id="A0A7X5WZE3"/>
<accession>A0A7X5WZE3</accession>
<evidence type="ECO:0000313" key="7">
    <source>
        <dbReference type="Proteomes" id="UP000536624"/>
    </source>
</evidence>
<dbReference type="InterPro" id="IPR010071">
    <property type="entry name" value="AA_adenyl_dom"/>
</dbReference>
<evidence type="ECO:0000256" key="4">
    <source>
        <dbReference type="ARBA" id="ARBA00022553"/>
    </source>
</evidence>
<feature type="domain" description="Carrier" evidence="5">
    <location>
        <begin position="817"/>
        <end position="892"/>
    </location>
</feature>
<dbReference type="GO" id="GO:0044550">
    <property type="term" value="P:secondary metabolite biosynthetic process"/>
    <property type="evidence" value="ECO:0007669"/>
    <property type="project" value="TreeGrafter"/>
</dbReference>
<dbReference type="EMBL" id="JAALLH010000001">
    <property type="protein sequence ID" value="NIY63839.1"/>
    <property type="molecule type" value="Genomic_DNA"/>
</dbReference>
<proteinExistence type="inferred from homology"/>
<evidence type="ECO:0000256" key="3">
    <source>
        <dbReference type="ARBA" id="ARBA00022450"/>
    </source>
</evidence>
<dbReference type="CDD" id="cd05930">
    <property type="entry name" value="A_NRPS"/>
    <property type="match status" value="1"/>
</dbReference>
<protein>
    <submittedName>
        <fullName evidence="6">Amino acid adenylation</fullName>
    </submittedName>
</protein>
<dbReference type="PANTHER" id="PTHR45527:SF1">
    <property type="entry name" value="FATTY ACID SYNTHASE"/>
    <property type="match status" value="1"/>
</dbReference>
<comment type="similarity">
    <text evidence="2">Belongs to the ATP-dependent AMP-binding enzyme family.</text>
</comment>
<dbReference type="Proteomes" id="UP000536624">
    <property type="component" value="Unassembled WGS sequence"/>
</dbReference>
<comment type="caution">
    <text evidence="6">The sequence shown here is derived from an EMBL/GenBank/DDBJ whole genome shotgun (WGS) entry which is preliminary data.</text>
</comment>
<keyword evidence="4" id="KW-0597">Phosphoprotein</keyword>
<dbReference type="GO" id="GO:0043041">
    <property type="term" value="P:amino acid activation for nonribosomal peptide biosynthetic process"/>
    <property type="evidence" value="ECO:0007669"/>
    <property type="project" value="TreeGrafter"/>
</dbReference>
<dbReference type="InterPro" id="IPR036736">
    <property type="entry name" value="ACP-like_sf"/>
</dbReference>
<dbReference type="GO" id="GO:0072330">
    <property type="term" value="P:monocarboxylic acid biosynthetic process"/>
    <property type="evidence" value="ECO:0007669"/>
    <property type="project" value="UniProtKB-ARBA"/>
</dbReference>
<dbReference type="SUPFAM" id="SSF56801">
    <property type="entry name" value="Acetyl-CoA synthetase-like"/>
    <property type="match status" value="1"/>
</dbReference>
<dbReference type="SUPFAM" id="SSF47336">
    <property type="entry name" value="ACP-like"/>
    <property type="match status" value="1"/>
</dbReference>
<dbReference type="GO" id="GO:0031177">
    <property type="term" value="F:phosphopantetheine binding"/>
    <property type="evidence" value="ECO:0007669"/>
    <property type="project" value="InterPro"/>
</dbReference>
<dbReference type="Pfam" id="PF00550">
    <property type="entry name" value="PP-binding"/>
    <property type="match status" value="1"/>
</dbReference>
<keyword evidence="3" id="KW-0596">Phosphopantetheine</keyword>
<reference evidence="6 7" key="1">
    <citation type="submission" date="2020-02" db="EMBL/GenBank/DDBJ databases">
        <title>Streptomyces malaysiensis DSM14702 (JHCC583434, PFL_A843) Genome sequencing and assembly.</title>
        <authorList>
            <person name="Samborskyy M."/>
        </authorList>
    </citation>
    <scope>NUCLEOTIDE SEQUENCE [LARGE SCALE GENOMIC DNA]</scope>
    <source>
        <strain evidence="6 7">DSM 14702</strain>
    </source>
</reference>
<gene>
    <name evidence="6" type="ORF">SMALB_1783</name>
</gene>
<comment type="cofactor">
    <cofactor evidence="1">
        <name>pantetheine 4'-phosphate</name>
        <dbReference type="ChEBI" id="CHEBI:47942"/>
    </cofactor>
</comment>
<dbReference type="FunFam" id="3.40.50.980:FF:000001">
    <property type="entry name" value="Non-ribosomal peptide synthetase"/>
    <property type="match status" value="1"/>
</dbReference>
<dbReference type="PANTHER" id="PTHR45527">
    <property type="entry name" value="NONRIBOSOMAL PEPTIDE SYNTHETASE"/>
    <property type="match status" value="1"/>
</dbReference>
<dbReference type="RefSeq" id="WP_167500530.1">
    <property type="nucleotide sequence ID" value="NZ_JAALLH010000001.1"/>
</dbReference>
<evidence type="ECO:0000256" key="2">
    <source>
        <dbReference type="ARBA" id="ARBA00006432"/>
    </source>
</evidence>
<dbReference type="InterPro" id="IPR020806">
    <property type="entry name" value="PKS_PP-bd"/>
</dbReference>
<dbReference type="PROSITE" id="PS50075">
    <property type="entry name" value="CARRIER"/>
    <property type="match status" value="1"/>
</dbReference>